<comment type="domain">
    <text evidence="5">The Q motif is unique to and characteristic of the DEAD box family of RNA helicases and controls ATP binding and hydrolysis.</text>
</comment>
<evidence type="ECO:0000256" key="4">
    <source>
        <dbReference type="ARBA" id="ARBA00022884"/>
    </source>
</evidence>
<comment type="catalytic activity">
    <reaction evidence="5">
        <text>ATP + H2O = ADP + phosphate + H(+)</text>
        <dbReference type="Rhea" id="RHEA:13065"/>
        <dbReference type="ChEBI" id="CHEBI:15377"/>
        <dbReference type="ChEBI" id="CHEBI:15378"/>
        <dbReference type="ChEBI" id="CHEBI:30616"/>
        <dbReference type="ChEBI" id="CHEBI:43474"/>
        <dbReference type="ChEBI" id="CHEBI:456216"/>
        <dbReference type="EC" id="3.6.4.13"/>
    </reaction>
</comment>
<dbReference type="GO" id="GO:0003724">
    <property type="term" value="F:RNA helicase activity"/>
    <property type="evidence" value="ECO:0007669"/>
    <property type="project" value="UniProtKB-EC"/>
</dbReference>
<keyword evidence="2 5" id="KW-0378">Hydrolase</keyword>
<keyword evidence="1 5" id="KW-0547">Nucleotide-binding</keyword>
<dbReference type="PROSITE" id="PS51192">
    <property type="entry name" value="HELICASE_ATP_BIND_1"/>
    <property type="match status" value="1"/>
</dbReference>
<evidence type="ECO:0000313" key="10">
    <source>
        <dbReference type="Proteomes" id="UP001222325"/>
    </source>
</evidence>
<dbReference type="Proteomes" id="UP001222325">
    <property type="component" value="Unassembled WGS sequence"/>
</dbReference>
<keyword evidence="5" id="KW-0347">Helicase</keyword>
<feature type="domain" description="Helicase C-terminal" evidence="8">
    <location>
        <begin position="327"/>
        <end position="474"/>
    </location>
</feature>
<dbReference type="InterPro" id="IPR011545">
    <property type="entry name" value="DEAD/DEAH_box_helicase_dom"/>
</dbReference>
<comment type="similarity">
    <text evidence="5">Belongs to the DEAD box helicase family.</text>
</comment>
<dbReference type="AlphaFoldDB" id="A0AAD6UB92"/>
<dbReference type="EC" id="3.6.4.13" evidence="5"/>
<feature type="compositionally biased region" description="Low complexity" evidence="6">
    <location>
        <begin position="47"/>
        <end position="71"/>
    </location>
</feature>
<dbReference type="PROSITE" id="PS51194">
    <property type="entry name" value="HELICASE_CTER"/>
    <property type="match status" value="1"/>
</dbReference>
<keyword evidence="4 5" id="KW-0694">RNA-binding</keyword>
<dbReference type="Pfam" id="PF00271">
    <property type="entry name" value="Helicase_C"/>
    <property type="match status" value="1"/>
</dbReference>
<reference evidence="9" key="1">
    <citation type="submission" date="2023-03" db="EMBL/GenBank/DDBJ databases">
        <title>Massive genome expansion in bonnet fungi (Mycena s.s.) driven by repeated elements and novel gene families across ecological guilds.</title>
        <authorList>
            <consortium name="Lawrence Berkeley National Laboratory"/>
            <person name="Harder C.B."/>
            <person name="Miyauchi S."/>
            <person name="Viragh M."/>
            <person name="Kuo A."/>
            <person name="Thoen E."/>
            <person name="Andreopoulos B."/>
            <person name="Lu D."/>
            <person name="Skrede I."/>
            <person name="Drula E."/>
            <person name="Henrissat B."/>
            <person name="Morin E."/>
            <person name="Kohler A."/>
            <person name="Barry K."/>
            <person name="LaButti K."/>
            <person name="Morin E."/>
            <person name="Salamov A."/>
            <person name="Lipzen A."/>
            <person name="Mereny Z."/>
            <person name="Hegedus B."/>
            <person name="Baldrian P."/>
            <person name="Stursova M."/>
            <person name="Weitz H."/>
            <person name="Taylor A."/>
            <person name="Grigoriev I.V."/>
            <person name="Nagy L.G."/>
            <person name="Martin F."/>
            <person name="Kauserud H."/>
        </authorList>
    </citation>
    <scope>NUCLEOTIDE SEQUENCE</scope>
    <source>
        <strain evidence="9">CBHHK173m</strain>
    </source>
</reference>
<protein>
    <recommendedName>
        <fullName evidence="5">ATP-dependent RNA helicase</fullName>
        <ecNumber evidence="5">3.6.4.13</ecNumber>
    </recommendedName>
</protein>
<dbReference type="GO" id="GO:0016787">
    <property type="term" value="F:hydrolase activity"/>
    <property type="evidence" value="ECO:0007669"/>
    <property type="project" value="UniProtKB-KW"/>
</dbReference>
<evidence type="ECO:0000256" key="2">
    <source>
        <dbReference type="ARBA" id="ARBA00022801"/>
    </source>
</evidence>
<evidence type="ECO:0000259" key="8">
    <source>
        <dbReference type="PROSITE" id="PS51194"/>
    </source>
</evidence>
<name>A0AAD6UB92_9AGAR</name>
<gene>
    <name evidence="9" type="ORF">B0H15DRAFT_904335</name>
</gene>
<evidence type="ECO:0000256" key="6">
    <source>
        <dbReference type="SAM" id="MobiDB-lite"/>
    </source>
</evidence>
<feature type="domain" description="Helicase ATP-binding" evidence="7">
    <location>
        <begin position="110"/>
        <end position="291"/>
    </location>
</feature>
<sequence length="583" mass="63352">MLNAVKATSSIFARINRQPSFSTLMIPAASTKMPATRSRRLRPKGPPATRGMGTAATAAAPVPRAPAAGAPSNRDESHFSSRRFADAPISEASKKGIKHKNLSDVQAATLDYALSGLDLLVQAKTGTGKTLAFLLPAVERLSQMELASRKISMLVLSPTRELALQIEEEARTLIENHPFRVAHAIGGTNMNATAKRIIEEPPRILIATPGRLNDHLENTTGFRHLFSDLRVIVYDEADRLLDQGFRRELDRILTYLPDKTKVKRQALLFSATVSDEIKVIAKSALASNYKFISTLRADEVNTHEHVPQQSIIVPFAQHMAASLAFLQQDRIMNKGASKAIIFLPTARLVGFWFEAISKLPAGLLPPTLVEIHSRKSQPQRTKAAEKFKSAKEAVLLSSDVTARGMDFPNVTLVLQPGLPPNSEQYIHRLGRTARAGASGRGMLVLDQSESFFLRERIISGLGITPVPAAPAAGLYHLTPAALADATAAVHAALPQVSREAKGQAYRAFLGVYNSSLKGMGWTRDDLVRHGNQFAVSALGWTEPEMPSIDRRTIGKMNLKGIQGLNVVTSEPRPPRGQGGRGGR</sequence>
<evidence type="ECO:0000256" key="3">
    <source>
        <dbReference type="ARBA" id="ARBA00022840"/>
    </source>
</evidence>
<dbReference type="PANTHER" id="PTHR24031">
    <property type="entry name" value="RNA HELICASE"/>
    <property type="match status" value="1"/>
</dbReference>
<dbReference type="Gene3D" id="3.40.50.300">
    <property type="entry name" value="P-loop containing nucleotide triphosphate hydrolases"/>
    <property type="match status" value="2"/>
</dbReference>
<feature type="region of interest" description="Disordered" evidence="6">
    <location>
        <begin position="31"/>
        <end position="81"/>
    </location>
</feature>
<proteinExistence type="inferred from homology"/>
<dbReference type="InterPro" id="IPR027417">
    <property type="entry name" value="P-loop_NTPase"/>
</dbReference>
<evidence type="ECO:0000259" key="7">
    <source>
        <dbReference type="PROSITE" id="PS51192"/>
    </source>
</evidence>
<dbReference type="CDD" id="cd18787">
    <property type="entry name" value="SF2_C_DEAD"/>
    <property type="match status" value="1"/>
</dbReference>
<evidence type="ECO:0000256" key="1">
    <source>
        <dbReference type="ARBA" id="ARBA00022741"/>
    </source>
</evidence>
<evidence type="ECO:0000256" key="5">
    <source>
        <dbReference type="RuleBase" id="RU365068"/>
    </source>
</evidence>
<keyword evidence="3 5" id="KW-0067">ATP-binding</keyword>
<dbReference type="EMBL" id="JARJCN010000014">
    <property type="protein sequence ID" value="KAJ7094471.1"/>
    <property type="molecule type" value="Genomic_DNA"/>
</dbReference>
<organism evidence="9 10">
    <name type="scientific">Mycena belliarum</name>
    <dbReference type="NCBI Taxonomy" id="1033014"/>
    <lineage>
        <taxon>Eukaryota</taxon>
        <taxon>Fungi</taxon>
        <taxon>Dikarya</taxon>
        <taxon>Basidiomycota</taxon>
        <taxon>Agaricomycotina</taxon>
        <taxon>Agaricomycetes</taxon>
        <taxon>Agaricomycetidae</taxon>
        <taxon>Agaricales</taxon>
        <taxon>Marasmiineae</taxon>
        <taxon>Mycenaceae</taxon>
        <taxon>Mycena</taxon>
    </lineage>
</organism>
<dbReference type="SMART" id="SM00490">
    <property type="entry name" value="HELICc"/>
    <property type="match status" value="1"/>
</dbReference>
<comment type="function">
    <text evidence="5">RNA helicase.</text>
</comment>
<dbReference type="SUPFAM" id="SSF52540">
    <property type="entry name" value="P-loop containing nucleoside triphosphate hydrolases"/>
    <property type="match status" value="2"/>
</dbReference>
<dbReference type="InterPro" id="IPR014001">
    <property type="entry name" value="Helicase_ATP-bd"/>
</dbReference>
<accession>A0AAD6UB92</accession>
<dbReference type="SMART" id="SM00487">
    <property type="entry name" value="DEXDc"/>
    <property type="match status" value="1"/>
</dbReference>
<dbReference type="GO" id="GO:0005524">
    <property type="term" value="F:ATP binding"/>
    <property type="evidence" value="ECO:0007669"/>
    <property type="project" value="UniProtKB-UniRule"/>
</dbReference>
<dbReference type="GO" id="GO:0003723">
    <property type="term" value="F:RNA binding"/>
    <property type="evidence" value="ECO:0007669"/>
    <property type="project" value="UniProtKB-UniRule"/>
</dbReference>
<dbReference type="Pfam" id="PF00270">
    <property type="entry name" value="DEAD"/>
    <property type="match status" value="1"/>
</dbReference>
<dbReference type="InterPro" id="IPR001650">
    <property type="entry name" value="Helicase_C-like"/>
</dbReference>
<evidence type="ECO:0000313" key="9">
    <source>
        <dbReference type="EMBL" id="KAJ7094471.1"/>
    </source>
</evidence>
<comment type="caution">
    <text evidence="9">The sequence shown here is derived from an EMBL/GenBank/DDBJ whole genome shotgun (WGS) entry which is preliminary data.</text>
</comment>
<keyword evidence="10" id="KW-1185">Reference proteome</keyword>